<organism evidence="11 12">
    <name type="scientific">Marinospirillum alkaliphilum DSM 21637</name>
    <dbReference type="NCBI Taxonomy" id="1122209"/>
    <lineage>
        <taxon>Bacteria</taxon>
        <taxon>Pseudomonadati</taxon>
        <taxon>Pseudomonadota</taxon>
        <taxon>Gammaproteobacteria</taxon>
        <taxon>Oceanospirillales</taxon>
        <taxon>Oceanospirillaceae</taxon>
        <taxon>Marinospirillum</taxon>
    </lineage>
</organism>
<protein>
    <recommendedName>
        <fullName evidence="10">Tol-Pal system protein TolR</fullName>
    </recommendedName>
</protein>
<dbReference type="RefSeq" id="WP_072326172.1">
    <property type="nucleotide sequence ID" value="NZ_FPJW01000006.1"/>
</dbReference>
<comment type="similarity">
    <text evidence="2 10">Belongs to the ExbD/TolR family.</text>
</comment>
<dbReference type="EMBL" id="FPJW01000006">
    <property type="protein sequence ID" value="SFX49393.1"/>
    <property type="molecule type" value="Genomic_DNA"/>
</dbReference>
<name>A0A1K1XI84_9GAMM</name>
<dbReference type="NCBIfam" id="TIGR02801">
    <property type="entry name" value="tolR"/>
    <property type="match status" value="1"/>
</dbReference>
<keyword evidence="6 10" id="KW-0812">Transmembrane</keyword>
<dbReference type="GO" id="GO:0005886">
    <property type="term" value="C:plasma membrane"/>
    <property type="evidence" value="ECO:0007669"/>
    <property type="project" value="UniProtKB-SubCell"/>
</dbReference>
<dbReference type="PANTHER" id="PTHR30558:SF7">
    <property type="entry name" value="TOL-PAL SYSTEM PROTEIN TOLR"/>
    <property type="match status" value="1"/>
</dbReference>
<evidence type="ECO:0000256" key="9">
    <source>
        <dbReference type="ARBA" id="ARBA00023306"/>
    </source>
</evidence>
<evidence type="ECO:0000256" key="8">
    <source>
        <dbReference type="ARBA" id="ARBA00023136"/>
    </source>
</evidence>
<dbReference type="GO" id="GO:0022857">
    <property type="term" value="F:transmembrane transporter activity"/>
    <property type="evidence" value="ECO:0007669"/>
    <property type="project" value="InterPro"/>
</dbReference>
<keyword evidence="3 10" id="KW-1003">Cell membrane</keyword>
<gene>
    <name evidence="10" type="primary">tolR</name>
    <name evidence="11" type="ORF">SAMN02745752_01854</name>
</gene>
<accession>A0A1K1XI84</accession>
<evidence type="ECO:0000256" key="4">
    <source>
        <dbReference type="ARBA" id="ARBA00022519"/>
    </source>
</evidence>
<dbReference type="Proteomes" id="UP000182350">
    <property type="component" value="Unassembled WGS sequence"/>
</dbReference>
<dbReference type="GO" id="GO:0051301">
    <property type="term" value="P:cell division"/>
    <property type="evidence" value="ECO:0007669"/>
    <property type="project" value="UniProtKB-UniRule"/>
</dbReference>
<dbReference type="InterPro" id="IPR014168">
    <property type="entry name" value="Tol-Pal_TolR"/>
</dbReference>
<evidence type="ECO:0000313" key="11">
    <source>
        <dbReference type="EMBL" id="SFX49393.1"/>
    </source>
</evidence>
<dbReference type="InterPro" id="IPR003400">
    <property type="entry name" value="ExbD"/>
</dbReference>
<dbReference type="Pfam" id="PF02472">
    <property type="entry name" value="ExbD"/>
    <property type="match status" value="1"/>
</dbReference>
<keyword evidence="7 10" id="KW-1133">Transmembrane helix</keyword>
<evidence type="ECO:0000256" key="1">
    <source>
        <dbReference type="ARBA" id="ARBA00004162"/>
    </source>
</evidence>
<comment type="function">
    <text evidence="10">Part of the Tol-Pal system, which plays a role in outer membrane invagination during cell division and is important for maintaining outer membrane integrity.</text>
</comment>
<feature type="transmembrane region" description="Helical" evidence="10">
    <location>
        <begin position="20"/>
        <end position="41"/>
    </location>
</feature>
<comment type="subunit">
    <text evidence="10">The Tol-Pal system is composed of five core proteins: the inner membrane proteins TolA, TolQ and TolR, the periplasmic protein TolB and the outer membrane protein Pal. They form a network linking the inner and outer membranes and the peptidoglycan layer.</text>
</comment>
<proteinExistence type="inferred from homology"/>
<keyword evidence="5 10" id="KW-0132">Cell division</keyword>
<evidence type="ECO:0000256" key="2">
    <source>
        <dbReference type="ARBA" id="ARBA00005811"/>
    </source>
</evidence>
<dbReference type="Gene3D" id="3.30.420.270">
    <property type="match status" value="1"/>
</dbReference>
<evidence type="ECO:0000256" key="10">
    <source>
        <dbReference type="HAMAP-Rule" id="MF_02203"/>
    </source>
</evidence>
<keyword evidence="4 10" id="KW-0997">Cell inner membrane</keyword>
<evidence type="ECO:0000256" key="7">
    <source>
        <dbReference type="ARBA" id="ARBA00022989"/>
    </source>
</evidence>
<dbReference type="STRING" id="1122209.SAMN02745752_01854"/>
<keyword evidence="8 10" id="KW-0472">Membrane</keyword>
<dbReference type="OrthoDB" id="9798629at2"/>
<dbReference type="HAMAP" id="MF_02203">
    <property type="entry name" value="TolR"/>
    <property type="match status" value="1"/>
</dbReference>
<comment type="subcellular location">
    <subcellularLocation>
        <location evidence="10">Cell inner membrane</location>
        <topology evidence="10">Single-pass membrane protein</topology>
    </subcellularLocation>
    <subcellularLocation>
        <location evidence="1">Cell membrane</location>
        <topology evidence="1">Single-pass membrane protein</topology>
    </subcellularLocation>
</comment>
<dbReference type="GO" id="GO:0015031">
    <property type="term" value="P:protein transport"/>
    <property type="evidence" value="ECO:0007669"/>
    <property type="project" value="InterPro"/>
</dbReference>
<keyword evidence="9 10" id="KW-0131">Cell cycle</keyword>
<dbReference type="AlphaFoldDB" id="A0A1K1XI84"/>
<dbReference type="PANTHER" id="PTHR30558">
    <property type="entry name" value="EXBD MEMBRANE COMPONENT OF PMF-DRIVEN MACROMOLECULE IMPORT SYSTEM"/>
    <property type="match status" value="1"/>
</dbReference>
<evidence type="ECO:0000256" key="6">
    <source>
        <dbReference type="ARBA" id="ARBA00022692"/>
    </source>
</evidence>
<evidence type="ECO:0000313" key="12">
    <source>
        <dbReference type="Proteomes" id="UP000182350"/>
    </source>
</evidence>
<evidence type="ECO:0000256" key="3">
    <source>
        <dbReference type="ARBA" id="ARBA00022475"/>
    </source>
</evidence>
<reference evidence="11 12" key="1">
    <citation type="submission" date="2016-11" db="EMBL/GenBank/DDBJ databases">
        <authorList>
            <person name="Jaros S."/>
            <person name="Januszkiewicz K."/>
            <person name="Wedrychowicz H."/>
        </authorList>
    </citation>
    <scope>NUCLEOTIDE SEQUENCE [LARGE SCALE GENOMIC DNA]</scope>
    <source>
        <strain evidence="11 12">DSM 21637</strain>
    </source>
</reference>
<sequence length="147" mass="16409">MPKQRFRRSHPKPPISEVNVLPYIDVMLVLLVIFMVTAPILTQGVDVELPEVTSEPIKVEQDREPLVVSLDADGRYYMELGADSREPLDLDTVITRVAQLKRQNPDLPVLVRGDRRVAYGEVVVLMSALQGAGVTQVGLISRPPENR</sequence>
<keyword evidence="12" id="KW-1185">Reference proteome</keyword>
<evidence type="ECO:0000256" key="5">
    <source>
        <dbReference type="ARBA" id="ARBA00022618"/>
    </source>
</evidence>